<comment type="similarity">
    <text evidence="2 12">Belongs to the cytochrome P450 family.</text>
</comment>
<dbReference type="GO" id="GO:0004497">
    <property type="term" value="F:monooxygenase activity"/>
    <property type="evidence" value="ECO:0007669"/>
    <property type="project" value="UniProtKB-KW"/>
</dbReference>
<comment type="caution">
    <text evidence="14">The sequence shown here is derived from an EMBL/GenBank/DDBJ whole genome shotgun (WGS) entry which is preliminary data.</text>
</comment>
<evidence type="ECO:0000256" key="10">
    <source>
        <dbReference type="ARBA" id="ARBA00023136"/>
    </source>
</evidence>
<evidence type="ECO:0000256" key="2">
    <source>
        <dbReference type="ARBA" id="ARBA00010617"/>
    </source>
</evidence>
<evidence type="ECO:0000256" key="5">
    <source>
        <dbReference type="ARBA" id="ARBA00022723"/>
    </source>
</evidence>
<comment type="cofactor">
    <cofactor evidence="11">
        <name>heme</name>
        <dbReference type="ChEBI" id="CHEBI:30413"/>
    </cofactor>
</comment>
<evidence type="ECO:0000256" key="6">
    <source>
        <dbReference type="ARBA" id="ARBA00022989"/>
    </source>
</evidence>
<proteinExistence type="inferred from homology"/>
<dbReference type="GO" id="GO:0016705">
    <property type="term" value="F:oxidoreductase activity, acting on paired donors, with incorporation or reduction of molecular oxygen"/>
    <property type="evidence" value="ECO:0007669"/>
    <property type="project" value="InterPro"/>
</dbReference>
<feature type="binding site" description="axial binding residue" evidence="11">
    <location>
        <position position="463"/>
    </location>
    <ligand>
        <name>heme</name>
        <dbReference type="ChEBI" id="CHEBI:30413"/>
    </ligand>
    <ligandPart>
        <name>Fe</name>
        <dbReference type="ChEBI" id="CHEBI:18248"/>
    </ligandPart>
</feature>
<evidence type="ECO:0000313" key="15">
    <source>
        <dbReference type="Proteomes" id="UP000237000"/>
    </source>
</evidence>
<dbReference type="Proteomes" id="UP000237000">
    <property type="component" value="Unassembled WGS sequence"/>
</dbReference>
<feature type="transmembrane region" description="Helical" evidence="13">
    <location>
        <begin position="7"/>
        <end position="27"/>
    </location>
</feature>
<keyword evidence="5 11" id="KW-0479">Metal-binding</keyword>
<evidence type="ECO:0000256" key="11">
    <source>
        <dbReference type="PIRSR" id="PIRSR602401-1"/>
    </source>
</evidence>
<evidence type="ECO:0000256" key="7">
    <source>
        <dbReference type="ARBA" id="ARBA00023002"/>
    </source>
</evidence>
<dbReference type="InterPro" id="IPR017972">
    <property type="entry name" value="Cyt_P450_CS"/>
</dbReference>
<keyword evidence="3 11" id="KW-0349">Heme</keyword>
<evidence type="ECO:0000256" key="3">
    <source>
        <dbReference type="ARBA" id="ARBA00022617"/>
    </source>
</evidence>
<keyword evidence="7 12" id="KW-0560">Oxidoreductase</keyword>
<gene>
    <name evidence="14" type="ORF">TorRG33x02_070090</name>
</gene>
<dbReference type="InterPro" id="IPR036396">
    <property type="entry name" value="Cyt_P450_sf"/>
</dbReference>
<dbReference type="InParanoid" id="A0A2P5FHI2"/>
<dbReference type="Gene3D" id="1.10.630.10">
    <property type="entry name" value="Cytochrome P450"/>
    <property type="match status" value="1"/>
</dbReference>
<dbReference type="STRING" id="63057.A0A2P5FHI2"/>
<dbReference type="InterPro" id="IPR002401">
    <property type="entry name" value="Cyt_P450_E_grp-I"/>
</dbReference>
<dbReference type="OrthoDB" id="1470350at2759"/>
<keyword evidence="10 13" id="KW-0472">Membrane</keyword>
<dbReference type="PANTHER" id="PTHR24282:SF20">
    <property type="entry name" value="CYTOCHROME P450 CYP749A22-LIKE"/>
    <property type="match status" value="1"/>
</dbReference>
<evidence type="ECO:0000256" key="4">
    <source>
        <dbReference type="ARBA" id="ARBA00022692"/>
    </source>
</evidence>
<dbReference type="GO" id="GO:0016020">
    <property type="term" value="C:membrane"/>
    <property type="evidence" value="ECO:0007669"/>
    <property type="project" value="UniProtKB-SubCell"/>
</dbReference>
<reference evidence="15" key="1">
    <citation type="submission" date="2016-06" db="EMBL/GenBank/DDBJ databases">
        <title>Parallel loss of symbiosis genes in relatives of nitrogen-fixing non-legume Parasponia.</title>
        <authorList>
            <person name="Van Velzen R."/>
            <person name="Holmer R."/>
            <person name="Bu F."/>
            <person name="Rutten L."/>
            <person name="Van Zeijl A."/>
            <person name="Liu W."/>
            <person name="Santuari L."/>
            <person name="Cao Q."/>
            <person name="Sharma T."/>
            <person name="Shen D."/>
            <person name="Roswanjaya Y."/>
            <person name="Wardhani T."/>
            <person name="Kalhor M.S."/>
            <person name="Jansen J."/>
            <person name="Van den Hoogen J."/>
            <person name="Gungor B."/>
            <person name="Hartog M."/>
            <person name="Hontelez J."/>
            <person name="Verver J."/>
            <person name="Yang W.-C."/>
            <person name="Schijlen E."/>
            <person name="Repin R."/>
            <person name="Schilthuizen M."/>
            <person name="Schranz E."/>
            <person name="Heidstra R."/>
            <person name="Miyata K."/>
            <person name="Fedorova E."/>
            <person name="Kohlen W."/>
            <person name="Bisseling T."/>
            <person name="Smit S."/>
            <person name="Geurts R."/>
        </authorList>
    </citation>
    <scope>NUCLEOTIDE SEQUENCE [LARGE SCALE GENOMIC DNA]</scope>
    <source>
        <strain evidence="15">cv. RG33-2</strain>
    </source>
</reference>
<dbReference type="PANTHER" id="PTHR24282">
    <property type="entry name" value="CYTOCHROME P450 FAMILY MEMBER"/>
    <property type="match status" value="1"/>
</dbReference>
<dbReference type="InterPro" id="IPR050665">
    <property type="entry name" value="Cytochrome_P450_Monooxygen"/>
</dbReference>
<name>A0A2P5FHI2_TREOI</name>
<evidence type="ECO:0000256" key="1">
    <source>
        <dbReference type="ARBA" id="ARBA00004167"/>
    </source>
</evidence>
<dbReference type="EMBL" id="JXTC01000033">
    <property type="protein sequence ID" value="PON97253.1"/>
    <property type="molecule type" value="Genomic_DNA"/>
</dbReference>
<dbReference type="AlphaFoldDB" id="A0A2P5FHI2"/>
<accession>A0A2P5FHI2</accession>
<keyword evidence="9 12" id="KW-0503">Monooxygenase</keyword>
<dbReference type="GO" id="GO:0005506">
    <property type="term" value="F:iron ion binding"/>
    <property type="evidence" value="ECO:0007669"/>
    <property type="project" value="InterPro"/>
</dbReference>
<keyword evidence="4 13" id="KW-0812">Transmembrane</keyword>
<dbReference type="InterPro" id="IPR001128">
    <property type="entry name" value="Cyt_P450"/>
</dbReference>
<dbReference type="GO" id="GO:0020037">
    <property type="term" value="F:heme binding"/>
    <property type="evidence" value="ECO:0007669"/>
    <property type="project" value="InterPro"/>
</dbReference>
<dbReference type="Pfam" id="PF00067">
    <property type="entry name" value="p450"/>
    <property type="match status" value="1"/>
</dbReference>
<dbReference type="PRINTS" id="PR00385">
    <property type="entry name" value="P450"/>
</dbReference>
<protein>
    <submittedName>
        <fullName evidence="14">Cytochrome P450, E-class, group I</fullName>
    </submittedName>
</protein>
<evidence type="ECO:0000313" key="14">
    <source>
        <dbReference type="EMBL" id="PON97253.1"/>
    </source>
</evidence>
<organism evidence="14 15">
    <name type="scientific">Trema orientale</name>
    <name type="common">Charcoal tree</name>
    <name type="synonym">Celtis orientalis</name>
    <dbReference type="NCBI Taxonomy" id="63057"/>
    <lineage>
        <taxon>Eukaryota</taxon>
        <taxon>Viridiplantae</taxon>
        <taxon>Streptophyta</taxon>
        <taxon>Embryophyta</taxon>
        <taxon>Tracheophyta</taxon>
        <taxon>Spermatophyta</taxon>
        <taxon>Magnoliopsida</taxon>
        <taxon>eudicotyledons</taxon>
        <taxon>Gunneridae</taxon>
        <taxon>Pentapetalae</taxon>
        <taxon>rosids</taxon>
        <taxon>fabids</taxon>
        <taxon>Rosales</taxon>
        <taxon>Cannabaceae</taxon>
        <taxon>Trema</taxon>
    </lineage>
</organism>
<keyword evidence="15" id="KW-1185">Reference proteome</keyword>
<dbReference type="SUPFAM" id="SSF48264">
    <property type="entry name" value="Cytochrome P450"/>
    <property type="match status" value="1"/>
</dbReference>
<evidence type="ECO:0000256" key="13">
    <source>
        <dbReference type="SAM" id="Phobius"/>
    </source>
</evidence>
<dbReference type="PROSITE" id="PS00086">
    <property type="entry name" value="CYTOCHROME_P450"/>
    <property type="match status" value="1"/>
</dbReference>
<evidence type="ECO:0000256" key="8">
    <source>
        <dbReference type="ARBA" id="ARBA00023004"/>
    </source>
</evidence>
<keyword evidence="8 11" id="KW-0408">Iron</keyword>
<dbReference type="PRINTS" id="PR00463">
    <property type="entry name" value="EP450I"/>
</dbReference>
<evidence type="ECO:0000256" key="12">
    <source>
        <dbReference type="RuleBase" id="RU000461"/>
    </source>
</evidence>
<evidence type="ECO:0000256" key="9">
    <source>
        <dbReference type="ARBA" id="ARBA00023033"/>
    </source>
</evidence>
<sequence length="524" mass="59538">MTGVRELTILVLSFICLCLILALIKIFHKLWWAPTRVKHLMGLQGVKGPSYRFIHGSTKEIMSMQKEAMARPLGLSNNIFPKILPHVHCWTNLYGKNYLQWQGPQAELVITEPELIKEILSNRERVYPKVKAQIFLKKIFGDGVVASEGEKWEKMRKIANYAFQTESLKGMIPAMIASVEGMIERWKDHEGKEIDVYEDFRLLTSEVISRTAFGSSYLEGKVIFEMMLKLTLVTSKNLYQQRFPGISKVFKTRDQIESENLEIGIRESIIGMIKKREEKVMNGEEDSFGSDFLGVLLNAHHDADINQRISVDDMVDECKTFYFAGQETTNSLLAWTVFLLAVNTDWQEKARREVLDLFGRQNPNPDGIAKLKSLGLIINESLRLYPPAIAVSRRVEREVRLGKLNLPANINLCVPILALHHDPQIWGEGVNLFKPERFSEGVAKATKDNTAAFLPFGMGPRICVGFNFALNEAKIALTMILQRYSFTLSPAYVHSPVQILTTCPQYGVQVMLHPLSKFELACEN</sequence>
<keyword evidence="6 13" id="KW-1133">Transmembrane helix</keyword>
<comment type="subcellular location">
    <subcellularLocation>
        <location evidence="1">Membrane</location>
        <topology evidence="1">Single-pass membrane protein</topology>
    </subcellularLocation>
</comment>